<keyword evidence="7" id="KW-1185">Reference proteome</keyword>
<dbReference type="CDD" id="cd03419">
    <property type="entry name" value="GRX_GRXh_1_2_like"/>
    <property type="match status" value="1"/>
</dbReference>
<keyword evidence="4" id="KW-0676">Redox-active center</keyword>
<evidence type="ECO:0000256" key="4">
    <source>
        <dbReference type="ARBA" id="ARBA00023284"/>
    </source>
</evidence>
<dbReference type="PANTHER" id="PTHR10168">
    <property type="entry name" value="GLUTAREDOXIN"/>
    <property type="match status" value="1"/>
</dbReference>
<evidence type="ECO:0000256" key="2">
    <source>
        <dbReference type="ARBA" id="ARBA00007568"/>
    </source>
</evidence>
<dbReference type="Proteomes" id="UP000663760">
    <property type="component" value="Chromosome 6"/>
</dbReference>
<gene>
    <name evidence="6" type="ORF">SI8410_06009115</name>
</gene>
<dbReference type="GO" id="GO:0005737">
    <property type="term" value="C:cytoplasm"/>
    <property type="evidence" value="ECO:0007669"/>
    <property type="project" value="UniProtKB-SubCell"/>
</dbReference>
<dbReference type="SUPFAM" id="SSF52833">
    <property type="entry name" value="Thioredoxin-like"/>
    <property type="match status" value="1"/>
</dbReference>
<dbReference type="InterPro" id="IPR011905">
    <property type="entry name" value="GlrX-like_pln_2"/>
</dbReference>
<reference evidence="6" key="1">
    <citation type="submission" date="2020-02" db="EMBL/GenBank/DDBJ databases">
        <authorList>
            <person name="Scholz U."/>
            <person name="Mascher M."/>
            <person name="Fiebig A."/>
        </authorList>
    </citation>
    <scope>NUCLEOTIDE SEQUENCE</scope>
</reference>
<organism evidence="6 7">
    <name type="scientific">Spirodela intermedia</name>
    <name type="common">Intermediate duckweed</name>
    <dbReference type="NCBI Taxonomy" id="51605"/>
    <lineage>
        <taxon>Eukaryota</taxon>
        <taxon>Viridiplantae</taxon>
        <taxon>Streptophyta</taxon>
        <taxon>Embryophyta</taxon>
        <taxon>Tracheophyta</taxon>
        <taxon>Spermatophyta</taxon>
        <taxon>Magnoliopsida</taxon>
        <taxon>Liliopsida</taxon>
        <taxon>Araceae</taxon>
        <taxon>Lemnoideae</taxon>
        <taxon>Spirodela</taxon>
    </lineage>
</organism>
<dbReference type="EMBL" id="LR746269">
    <property type="protein sequence ID" value="CAA7398450.1"/>
    <property type="molecule type" value="Genomic_DNA"/>
</dbReference>
<dbReference type="AlphaFoldDB" id="A0A7I8KKX3"/>
<evidence type="ECO:0000313" key="7">
    <source>
        <dbReference type="Proteomes" id="UP000663760"/>
    </source>
</evidence>
<dbReference type="InterPro" id="IPR036249">
    <property type="entry name" value="Thioredoxin-like_sf"/>
</dbReference>
<proteinExistence type="inferred from homology"/>
<dbReference type="Gene3D" id="3.40.30.10">
    <property type="entry name" value="Glutaredoxin"/>
    <property type="match status" value="1"/>
</dbReference>
<name>A0A7I8KKX3_SPIIN</name>
<evidence type="ECO:0000259" key="5">
    <source>
        <dbReference type="Pfam" id="PF00462"/>
    </source>
</evidence>
<feature type="domain" description="Glutaredoxin" evidence="5">
    <location>
        <begin position="13"/>
        <end position="76"/>
    </location>
</feature>
<sequence>MDRVMYLASQKAVVIFSMTFCCLCHSMKTFFSNLGVSYDVHELDKSPYGKQMQVELAKLIGRSPPVPTVFIGGRLIGSMDKVMALHLSGDLLLILRDAGAIWLLPSKAGYGDF</sequence>
<comment type="subcellular location">
    <subcellularLocation>
        <location evidence="1">Cytoplasm</location>
    </subcellularLocation>
</comment>
<dbReference type="OrthoDB" id="418495at2759"/>
<accession>A0A7I8KKX3</accession>
<dbReference type="InterPro" id="IPR002109">
    <property type="entry name" value="Glutaredoxin"/>
</dbReference>
<protein>
    <recommendedName>
        <fullName evidence="5">Glutaredoxin domain-containing protein</fullName>
    </recommendedName>
</protein>
<dbReference type="Pfam" id="PF00462">
    <property type="entry name" value="Glutaredoxin"/>
    <property type="match status" value="1"/>
</dbReference>
<evidence type="ECO:0000313" key="6">
    <source>
        <dbReference type="EMBL" id="CAA7398450.1"/>
    </source>
</evidence>
<comment type="similarity">
    <text evidence="2">Belongs to the glutaredoxin family. CC-type subfamily.</text>
</comment>
<evidence type="ECO:0000256" key="1">
    <source>
        <dbReference type="ARBA" id="ARBA00004496"/>
    </source>
</evidence>
<dbReference type="PROSITE" id="PS51354">
    <property type="entry name" value="GLUTAREDOXIN_2"/>
    <property type="match status" value="1"/>
</dbReference>
<dbReference type="NCBIfam" id="TIGR02189">
    <property type="entry name" value="GlrX-like_plant"/>
    <property type="match status" value="1"/>
</dbReference>
<keyword evidence="3" id="KW-0963">Cytoplasm</keyword>
<evidence type="ECO:0000256" key="3">
    <source>
        <dbReference type="ARBA" id="ARBA00022490"/>
    </source>
</evidence>